<evidence type="ECO:0000313" key="2">
    <source>
        <dbReference type="Proteomes" id="UP001589710"/>
    </source>
</evidence>
<comment type="caution">
    <text evidence="1">The sequence shown here is derived from an EMBL/GenBank/DDBJ whole genome shotgun (WGS) entry which is preliminary data.</text>
</comment>
<proteinExistence type="predicted"/>
<name>A0ABV5R7D5_9ACTN</name>
<dbReference type="Proteomes" id="UP001589710">
    <property type="component" value="Unassembled WGS sequence"/>
</dbReference>
<sequence>MAYTPVVDSRARQVACSWADKGSLGMVVVNEEGLDHESAAGLTRALRHAILHAGPEA</sequence>
<gene>
    <name evidence="1" type="ORF">ACFFTL_15985</name>
</gene>
<reference evidence="1 2" key="1">
    <citation type="submission" date="2024-09" db="EMBL/GenBank/DDBJ databases">
        <authorList>
            <person name="Sun Q."/>
            <person name="Mori K."/>
        </authorList>
    </citation>
    <scope>NUCLEOTIDE SEQUENCE [LARGE SCALE GENOMIC DNA]</scope>
    <source>
        <strain evidence="1 2">JCM 3331</strain>
    </source>
</reference>
<dbReference type="EMBL" id="JBHMCG010000072">
    <property type="protein sequence ID" value="MFB9573768.1"/>
    <property type="molecule type" value="Genomic_DNA"/>
</dbReference>
<organism evidence="1 2">
    <name type="scientific">Streptomyces yanii</name>
    <dbReference type="NCBI Taxonomy" id="78510"/>
    <lineage>
        <taxon>Bacteria</taxon>
        <taxon>Bacillati</taxon>
        <taxon>Actinomycetota</taxon>
        <taxon>Actinomycetes</taxon>
        <taxon>Kitasatosporales</taxon>
        <taxon>Streptomycetaceae</taxon>
        <taxon>Streptomyces</taxon>
    </lineage>
</organism>
<accession>A0ABV5R7D5</accession>
<evidence type="ECO:0000313" key="1">
    <source>
        <dbReference type="EMBL" id="MFB9573768.1"/>
    </source>
</evidence>
<keyword evidence="2" id="KW-1185">Reference proteome</keyword>
<dbReference type="RefSeq" id="WP_345517549.1">
    <property type="nucleotide sequence ID" value="NZ_BAAAXD010000045.1"/>
</dbReference>
<protein>
    <submittedName>
        <fullName evidence="1">Uncharacterized protein</fullName>
    </submittedName>
</protein>